<name>A0ACB6QZZ5_9PLEO</name>
<organism evidence="1 2">
    <name type="scientific">Lindgomyces ingoldianus</name>
    <dbReference type="NCBI Taxonomy" id="673940"/>
    <lineage>
        <taxon>Eukaryota</taxon>
        <taxon>Fungi</taxon>
        <taxon>Dikarya</taxon>
        <taxon>Ascomycota</taxon>
        <taxon>Pezizomycotina</taxon>
        <taxon>Dothideomycetes</taxon>
        <taxon>Pleosporomycetidae</taxon>
        <taxon>Pleosporales</taxon>
        <taxon>Lindgomycetaceae</taxon>
        <taxon>Lindgomyces</taxon>
    </lineage>
</organism>
<keyword evidence="2" id="KW-1185">Reference proteome</keyword>
<evidence type="ECO:0000313" key="1">
    <source>
        <dbReference type="EMBL" id="KAF2472614.1"/>
    </source>
</evidence>
<gene>
    <name evidence="1" type="ORF">BDR25DRAFT_15889</name>
</gene>
<protein>
    <submittedName>
        <fullName evidence="1">Uncharacterized protein</fullName>
    </submittedName>
</protein>
<accession>A0ACB6QZZ5</accession>
<dbReference type="Proteomes" id="UP000799755">
    <property type="component" value="Unassembled WGS sequence"/>
</dbReference>
<evidence type="ECO:0000313" key="2">
    <source>
        <dbReference type="Proteomes" id="UP000799755"/>
    </source>
</evidence>
<proteinExistence type="predicted"/>
<dbReference type="EMBL" id="MU003502">
    <property type="protein sequence ID" value="KAF2472614.1"/>
    <property type="molecule type" value="Genomic_DNA"/>
</dbReference>
<reference evidence="1" key="1">
    <citation type="journal article" date="2020" name="Stud. Mycol.">
        <title>101 Dothideomycetes genomes: a test case for predicting lifestyles and emergence of pathogens.</title>
        <authorList>
            <person name="Haridas S."/>
            <person name="Albert R."/>
            <person name="Binder M."/>
            <person name="Bloem J."/>
            <person name="Labutti K."/>
            <person name="Salamov A."/>
            <person name="Andreopoulos B."/>
            <person name="Baker S."/>
            <person name="Barry K."/>
            <person name="Bills G."/>
            <person name="Bluhm B."/>
            <person name="Cannon C."/>
            <person name="Castanera R."/>
            <person name="Culley D."/>
            <person name="Daum C."/>
            <person name="Ezra D."/>
            <person name="Gonzalez J."/>
            <person name="Henrissat B."/>
            <person name="Kuo A."/>
            <person name="Liang C."/>
            <person name="Lipzen A."/>
            <person name="Lutzoni F."/>
            <person name="Magnuson J."/>
            <person name="Mondo S."/>
            <person name="Nolan M."/>
            <person name="Ohm R."/>
            <person name="Pangilinan J."/>
            <person name="Park H.-J."/>
            <person name="Ramirez L."/>
            <person name="Alfaro M."/>
            <person name="Sun H."/>
            <person name="Tritt A."/>
            <person name="Yoshinaga Y."/>
            <person name="Zwiers L.-H."/>
            <person name="Turgeon B."/>
            <person name="Goodwin S."/>
            <person name="Spatafora J."/>
            <person name="Crous P."/>
            <person name="Grigoriev I."/>
        </authorList>
    </citation>
    <scope>NUCLEOTIDE SEQUENCE</scope>
    <source>
        <strain evidence="1">ATCC 200398</strain>
    </source>
</reference>
<comment type="caution">
    <text evidence="1">The sequence shown here is derived from an EMBL/GenBank/DDBJ whole genome shotgun (WGS) entry which is preliminary data.</text>
</comment>
<sequence length="416" mass="45255">MVGHPKGWMRGLLIACVVFVQAVLATSKDGVNTNPHKATIGRFQISIHDDRLNLQEAIANQSSLLVDLYTLFYSALWYWDSYDDPTVPPESEQTGNLTQFAQSNLTRDEYNKYSAVLLNASRENAEWLSSKGMPQADFPHPDYVSSYLDAIANMTTQTWYYIHGAYIGVGANSACAAQIDEVLSNKAEYEKMGSSAATTLMALLPTFLAFGNLYVPRSSEAYTTSALVGLTTAFYTLGLPVQSMSAVKQSNSHTLAVFGIAALAMIGALGKASKDGSAEQEENLQDLQDWSSNKSSDDVKAHFVAIKDLAARWERRWHLWHAPALLVAAAQIIIFALAVYPLFQYLGVPKFIFGCDDSLGYTEYGISLCLYSCLLGNATNDSLTYVLAGLACILGSVLGSTRCSATCLGKRVTTSV</sequence>